<evidence type="ECO:0000313" key="2">
    <source>
        <dbReference type="Proteomes" id="UP000615593"/>
    </source>
</evidence>
<comment type="caution">
    <text evidence="1">The sequence shown here is derived from an EMBL/GenBank/DDBJ whole genome shotgun (WGS) entry which is preliminary data.</text>
</comment>
<accession>A0ABQ3BU43</accession>
<name>A0ABQ3BU43_9FLAO</name>
<evidence type="ECO:0000313" key="1">
    <source>
        <dbReference type="EMBL" id="GGZ57759.1"/>
    </source>
</evidence>
<dbReference type="Proteomes" id="UP000615593">
    <property type="component" value="Unassembled WGS sequence"/>
</dbReference>
<gene>
    <name evidence="1" type="ORF">GCM10008088_19060</name>
</gene>
<dbReference type="RefSeq" id="WP_027884031.1">
    <property type="nucleotide sequence ID" value="NZ_BMWY01000005.1"/>
</dbReference>
<protein>
    <submittedName>
        <fullName evidence="1">Uncharacterized protein</fullName>
    </submittedName>
</protein>
<sequence>MIYLNYTNLDSETQEHLISISKKEVHRRYGKELMSYAQKNHVNYDQLLEEEAIRNLYTYHFVFKM</sequence>
<proteinExistence type="predicted"/>
<dbReference type="GeneID" id="94369571"/>
<reference evidence="2" key="1">
    <citation type="journal article" date="2019" name="Int. J. Syst. Evol. Microbiol.">
        <title>The Global Catalogue of Microorganisms (GCM) 10K type strain sequencing project: providing services to taxonomists for standard genome sequencing and annotation.</title>
        <authorList>
            <consortium name="The Broad Institute Genomics Platform"/>
            <consortium name="The Broad Institute Genome Sequencing Center for Infectious Disease"/>
            <person name="Wu L."/>
            <person name="Ma J."/>
        </authorList>
    </citation>
    <scope>NUCLEOTIDE SEQUENCE [LARGE SCALE GENOMIC DNA]</scope>
    <source>
        <strain evidence="2">KCTC 12708</strain>
    </source>
</reference>
<dbReference type="EMBL" id="BMWY01000005">
    <property type="protein sequence ID" value="GGZ57759.1"/>
    <property type="molecule type" value="Genomic_DNA"/>
</dbReference>
<organism evidence="1 2">
    <name type="scientific">Mesonia mobilis</name>
    <dbReference type="NCBI Taxonomy" id="369791"/>
    <lineage>
        <taxon>Bacteria</taxon>
        <taxon>Pseudomonadati</taxon>
        <taxon>Bacteroidota</taxon>
        <taxon>Flavobacteriia</taxon>
        <taxon>Flavobacteriales</taxon>
        <taxon>Flavobacteriaceae</taxon>
        <taxon>Mesonia</taxon>
    </lineage>
</organism>
<keyword evidence="2" id="KW-1185">Reference proteome</keyword>